<dbReference type="SUPFAM" id="SSF53850">
    <property type="entry name" value="Periplasmic binding protein-like II"/>
    <property type="match status" value="1"/>
</dbReference>
<keyword evidence="3 5" id="KW-0732">Signal</keyword>
<evidence type="ECO:0000256" key="4">
    <source>
        <dbReference type="RuleBase" id="RU003744"/>
    </source>
</evidence>
<evidence type="ECO:0000313" key="7">
    <source>
        <dbReference type="EMBL" id="KAF1020006.1"/>
    </source>
</evidence>
<sequence length="274" mass="28874">MIAKTRLGPRLAAFFATLCVASAVPAATLAPDALVEKGALTYGVAATFAPFEYKDGDKLAGFDIDLIQALGKKLGLEPKAMNMEFKGLIPALQGSRVDLINSAMYINPARSEQVDFVPYLKIGNQVIVAKGNPAKITGRDNSLCGKSIAVTLGGIQETQARADNERCTKAGLAPVKVLTLPTAQDSALTLRQGRADAYYDSTPGAVKLMNELGNVFEAVGPEFESNTLIGLAVRKGDGATKAALEAALKEIVADGTYSKLIAKWKFPDSVGLLN</sequence>
<evidence type="ECO:0000313" key="8">
    <source>
        <dbReference type="Proteomes" id="UP000461670"/>
    </source>
</evidence>
<reference evidence="8" key="1">
    <citation type="journal article" date="2020" name="MBio">
        <title>Horizontal gene transfer to a defensive symbiont with a reduced genome amongst a multipartite beetle microbiome.</title>
        <authorList>
            <person name="Waterworth S.C."/>
            <person name="Florez L.V."/>
            <person name="Rees E.R."/>
            <person name="Hertweck C."/>
            <person name="Kaltenpoth M."/>
            <person name="Kwan J.C."/>
        </authorList>
    </citation>
    <scope>NUCLEOTIDE SEQUENCE [LARGE SCALE GENOMIC DNA]</scope>
</reference>
<dbReference type="Proteomes" id="UP000461670">
    <property type="component" value="Unassembled WGS sequence"/>
</dbReference>
<dbReference type="AlphaFoldDB" id="A0A7V8FMF0"/>
<evidence type="ECO:0000256" key="5">
    <source>
        <dbReference type="SAM" id="SignalP"/>
    </source>
</evidence>
<comment type="similarity">
    <text evidence="2 4">Belongs to the bacterial solute-binding protein 3 family.</text>
</comment>
<dbReference type="EMBL" id="WNDQ01000043">
    <property type="protein sequence ID" value="KAF1020006.1"/>
    <property type="molecule type" value="Genomic_DNA"/>
</dbReference>
<comment type="caution">
    <text evidence="7">The sequence shown here is derived from an EMBL/GenBank/DDBJ whole genome shotgun (WGS) entry which is preliminary data.</text>
</comment>
<evidence type="ECO:0000256" key="3">
    <source>
        <dbReference type="ARBA" id="ARBA00022729"/>
    </source>
</evidence>
<evidence type="ECO:0000259" key="6">
    <source>
        <dbReference type="SMART" id="SM00062"/>
    </source>
</evidence>
<gene>
    <name evidence="7" type="primary">glnH_5</name>
    <name evidence="7" type="ORF">GAK30_02801</name>
</gene>
<evidence type="ECO:0000256" key="2">
    <source>
        <dbReference type="ARBA" id="ARBA00010333"/>
    </source>
</evidence>
<comment type="subcellular location">
    <subcellularLocation>
        <location evidence="1">Cell envelope</location>
    </subcellularLocation>
</comment>
<dbReference type="InterPro" id="IPR018313">
    <property type="entry name" value="SBP_3_CS"/>
</dbReference>
<feature type="signal peptide" evidence="5">
    <location>
        <begin position="1"/>
        <end position="26"/>
    </location>
</feature>
<dbReference type="Gene3D" id="3.40.190.10">
    <property type="entry name" value="Periplasmic binding protein-like II"/>
    <property type="match status" value="2"/>
</dbReference>
<dbReference type="PANTHER" id="PTHR35936:SF17">
    <property type="entry name" value="ARGININE-BINDING EXTRACELLULAR PROTEIN ARTP"/>
    <property type="match status" value="1"/>
</dbReference>
<accession>A0A7V8FMF0</accession>
<feature type="chain" id="PRO_5031416515" evidence="5">
    <location>
        <begin position="27"/>
        <end position="274"/>
    </location>
</feature>
<dbReference type="SMART" id="SM00062">
    <property type="entry name" value="PBPb"/>
    <property type="match status" value="1"/>
</dbReference>
<evidence type="ECO:0000256" key="1">
    <source>
        <dbReference type="ARBA" id="ARBA00004196"/>
    </source>
</evidence>
<dbReference type="Pfam" id="PF00497">
    <property type="entry name" value="SBP_bac_3"/>
    <property type="match status" value="1"/>
</dbReference>
<organism evidence="7 8">
    <name type="scientific">Paracidovorax wautersii</name>
    <dbReference type="NCBI Taxonomy" id="1177982"/>
    <lineage>
        <taxon>Bacteria</taxon>
        <taxon>Pseudomonadati</taxon>
        <taxon>Pseudomonadota</taxon>
        <taxon>Betaproteobacteria</taxon>
        <taxon>Burkholderiales</taxon>
        <taxon>Comamonadaceae</taxon>
        <taxon>Paracidovorax</taxon>
    </lineage>
</organism>
<feature type="domain" description="Solute-binding protein family 3/N-terminal" evidence="6">
    <location>
        <begin position="39"/>
        <end position="268"/>
    </location>
</feature>
<dbReference type="GO" id="GO:0030313">
    <property type="term" value="C:cell envelope"/>
    <property type="evidence" value="ECO:0007669"/>
    <property type="project" value="UniProtKB-SubCell"/>
</dbReference>
<dbReference type="PANTHER" id="PTHR35936">
    <property type="entry name" value="MEMBRANE-BOUND LYTIC MUREIN TRANSGLYCOSYLASE F"/>
    <property type="match status" value="1"/>
</dbReference>
<name>A0A7V8FMF0_9BURK</name>
<proteinExistence type="inferred from homology"/>
<dbReference type="PROSITE" id="PS01039">
    <property type="entry name" value="SBP_BACTERIAL_3"/>
    <property type="match status" value="1"/>
</dbReference>
<protein>
    <submittedName>
        <fullName evidence="7">Glutamine-binding periplasmic protein</fullName>
    </submittedName>
</protein>
<dbReference type="InterPro" id="IPR001638">
    <property type="entry name" value="Solute-binding_3/MltF_N"/>
</dbReference>
<dbReference type="CDD" id="cd01004">
    <property type="entry name" value="PBP2_MidA_like"/>
    <property type="match status" value="1"/>
</dbReference>